<dbReference type="InterPro" id="IPR059127">
    <property type="entry name" value="Diguanyl_cycl_sensor_dom"/>
</dbReference>
<name>A0A7C3KGN3_9CYAN</name>
<dbReference type="PROSITE" id="PS50112">
    <property type="entry name" value="PAS"/>
    <property type="match status" value="1"/>
</dbReference>
<reference evidence="2" key="1">
    <citation type="journal article" date="2020" name="mSystems">
        <title>Genome- and Community-Level Interaction Insights into Carbon Utilization and Element Cycling Functions of Hydrothermarchaeota in Hydrothermal Sediment.</title>
        <authorList>
            <person name="Zhou Z."/>
            <person name="Liu Y."/>
            <person name="Xu W."/>
            <person name="Pan J."/>
            <person name="Luo Z.H."/>
            <person name="Li M."/>
        </authorList>
    </citation>
    <scope>NUCLEOTIDE SEQUENCE [LARGE SCALE GENOMIC DNA]</scope>
    <source>
        <strain evidence="2">SpSt-418</strain>
    </source>
</reference>
<dbReference type="Pfam" id="PF24820">
    <property type="entry name" value="Diguanyl_cycl_sensor"/>
    <property type="match status" value="1"/>
</dbReference>
<feature type="domain" description="PAS" evidence="1">
    <location>
        <begin position="41"/>
        <end position="88"/>
    </location>
</feature>
<accession>A0A7C3KGN3</accession>
<dbReference type="Gene3D" id="3.30.450.20">
    <property type="entry name" value="PAS domain"/>
    <property type="match status" value="1"/>
</dbReference>
<dbReference type="InterPro" id="IPR035965">
    <property type="entry name" value="PAS-like_dom_sf"/>
</dbReference>
<gene>
    <name evidence="2" type="ORF">ENR64_19940</name>
</gene>
<comment type="caution">
    <text evidence="2">The sequence shown here is derived from an EMBL/GenBank/DDBJ whole genome shotgun (WGS) entry which is preliminary data.</text>
</comment>
<dbReference type="SUPFAM" id="SSF55785">
    <property type="entry name" value="PYP-like sensor domain (PAS domain)"/>
    <property type="match status" value="1"/>
</dbReference>
<organism evidence="2">
    <name type="scientific">Oscillatoriales cyanobacterium SpSt-418</name>
    <dbReference type="NCBI Taxonomy" id="2282169"/>
    <lineage>
        <taxon>Bacteria</taxon>
        <taxon>Bacillati</taxon>
        <taxon>Cyanobacteriota</taxon>
        <taxon>Cyanophyceae</taxon>
        <taxon>Oscillatoriophycideae</taxon>
        <taxon>Oscillatoriales</taxon>
    </lineage>
</organism>
<sequence>MSFLNFHQVFDSNLRLNREEAAEQVAIAISQMHWGEPLLKMQEYIKYLVECMSEVVFITTPQGEIELANSAASRLIKTNASSLVGRSLNHFLADQQWLTTWLADRTKKVECG</sequence>
<protein>
    <recommendedName>
        <fullName evidence="1">PAS domain-containing protein</fullName>
    </recommendedName>
</protein>
<proteinExistence type="predicted"/>
<dbReference type="EMBL" id="DSRU01000280">
    <property type="protein sequence ID" value="HFM99983.1"/>
    <property type="molecule type" value="Genomic_DNA"/>
</dbReference>
<dbReference type="AlphaFoldDB" id="A0A7C3KGN3"/>
<dbReference type="InterPro" id="IPR000014">
    <property type="entry name" value="PAS"/>
</dbReference>
<evidence type="ECO:0000313" key="2">
    <source>
        <dbReference type="EMBL" id="HFM99983.1"/>
    </source>
</evidence>
<evidence type="ECO:0000259" key="1">
    <source>
        <dbReference type="PROSITE" id="PS50112"/>
    </source>
</evidence>